<dbReference type="AlphaFoldDB" id="A0A8J3G201"/>
<dbReference type="GO" id="GO:0005829">
    <property type="term" value="C:cytosol"/>
    <property type="evidence" value="ECO:0007669"/>
    <property type="project" value="TreeGrafter"/>
</dbReference>
<dbReference type="PROSITE" id="PS51197">
    <property type="entry name" value="HTH_RRF2_2"/>
    <property type="match status" value="1"/>
</dbReference>
<evidence type="ECO:0000313" key="2">
    <source>
        <dbReference type="EMBL" id="GHA91120.1"/>
    </source>
</evidence>
<name>A0A8J3G201_9PROT</name>
<reference evidence="2" key="1">
    <citation type="journal article" date="2014" name="Int. J. Syst. Evol. Microbiol.">
        <title>Complete genome sequence of Corynebacterium casei LMG S-19264T (=DSM 44701T), isolated from a smear-ripened cheese.</title>
        <authorList>
            <consortium name="US DOE Joint Genome Institute (JGI-PGF)"/>
            <person name="Walter F."/>
            <person name="Albersmeier A."/>
            <person name="Kalinowski J."/>
            <person name="Ruckert C."/>
        </authorList>
    </citation>
    <scope>NUCLEOTIDE SEQUENCE</scope>
    <source>
        <strain evidence="2">KCTC 32513</strain>
    </source>
</reference>
<dbReference type="InterPro" id="IPR030489">
    <property type="entry name" value="TR_Rrf2-type_CS"/>
</dbReference>
<dbReference type="GO" id="GO:0003677">
    <property type="term" value="F:DNA binding"/>
    <property type="evidence" value="ECO:0007669"/>
    <property type="project" value="UniProtKB-KW"/>
</dbReference>
<dbReference type="InterPro" id="IPR036390">
    <property type="entry name" value="WH_DNA-bd_sf"/>
</dbReference>
<dbReference type="PANTHER" id="PTHR33221:SF5">
    <property type="entry name" value="HTH-TYPE TRANSCRIPTIONAL REGULATOR ISCR"/>
    <property type="match status" value="1"/>
</dbReference>
<protein>
    <submittedName>
        <fullName evidence="2">HTH-type transcriptional regulator IscR</fullName>
    </submittedName>
</protein>
<dbReference type="SUPFAM" id="SSF46785">
    <property type="entry name" value="Winged helix' DNA-binding domain"/>
    <property type="match status" value="1"/>
</dbReference>
<keyword evidence="3" id="KW-1185">Reference proteome</keyword>
<dbReference type="InterPro" id="IPR036388">
    <property type="entry name" value="WH-like_DNA-bd_sf"/>
</dbReference>
<dbReference type="Pfam" id="PF02082">
    <property type="entry name" value="Rrf2"/>
    <property type="match status" value="1"/>
</dbReference>
<dbReference type="InterPro" id="IPR000944">
    <property type="entry name" value="Tscrpt_reg_Rrf2"/>
</dbReference>
<dbReference type="NCBIfam" id="TIGR00738">
    <property type="entry name" value="rrf2_super"/>
    <property type="match status" value="1"/>
</dbReference>
<keyword evidence="1" id="KW-0238">DNA-binding</keyword>
<evidence type="ECO:0000256" key="1">
    <source>
        <dbReference type="ARBA" id="ARBA00023125"/>
    </source>
</evidence>
<organism evidence="2 3">
    <name type="scientific">Algimonas arctica</name>
    <dbReference type="NCBI Taxonomy" id="1479486"/>
    <lineage>
        <taxon>Bacteria</taxon>
        <taxon>Pseudomonadati</taxon>
        <taxon>Pseudomonadota</taxon>
        <taxon>Alphaproteobacteria</taxon>
        <taxon>Maricaulales</taxon>
        <taxon>Robiginitomaculaceae</taxon>
        <taxon>Algimonas</taxon>
    </lineage>
</organism>
<dbReference type="Proteomes" id="UP000634004">
    <property type="component" value="Unassembled WGS sequence"/>
</dbReference>
<dbReference type="RefSeq" id="WP_189496598.1">
    <property type="nucleotide sequence ID" value="NZ_BMZH01000004.1"/>
</dbReference>
<dbReference type="GO" id="GO:0003700">
    <property type="term" value="F:DNA-binding transcription factor activity"/>
    <property type="evidence" value="ECO:0007669"/>
    <property type="project" value="TreeGrafter"/>
</dbReference>
<dbReference type="PROSITE" id="PS01332">
    <property type="entry name" value="HTH_RRF2_1"/>
    <property type="match status" value="1"/>
</dbReference>
<comment type="caution">
    <text evidence="2">The sequence shown here is derived from an EMBL/GenBank/DDBJ whole genome shotgun (WGS) entry which is preliminary data.</text>
</comment>
<proteinExistence type="predicted"/>
<dbReference type="Gene3D" id="1.10.10.10">
    <property type="entry name" value="Winged helix-like DNA-binding domain superfamily/Winged helix DNA-binding domain"/>
    <property type="match status" value="1"/>
</dbReference>
<evidence type="ECO:0000313" key="3">
    <source>
        <dbReference type="Proteomes" id="UP000634004"/>
    </source>
</evidence>
<dbReference type="EMBL" id="BMZH01000004">
    <property type="protein sequence ID" value="GHA91120.1"/>
    <property type="molecule type" value="Genomic_DNA"/>
</dbReference>
<reference evidence="2" key="2">
    <citation type="submission" date="2020-09" db="EMBL/GenBank/DDBJ databases">
        <authorList>
            <person name="Sun Q."/>
            <person name="Kim S."/>
        </authorList>
    </citation>
    <scope>NUCLEOTIDE SEQUENCE</scope>
    <source>
        <strain evidence="2">KCTC 32513</strain>
    </source>
</reference>
<dbReference type="PANTHER" id="PTHR33221">
    <property type="entry name" value="WINGED HELIX-TURN-HELIX TRANSCRIPTIONAL REGULATOR, RRF2 FAMILY"/>
    <property type="match status" value="1"/>
</dbReference>
<gene>
    <name evidence="2" type="primary">iscR</name>
    <name evidence="2" type="ORF">GCM10009069_12830</name>
</gene>
<accession>A0A8J3G201</accession>
<sequence>MKLSAKGRTAVTAVADLATQTALCGPGSRVRLNEIAERQGLSQSFLEQVFADLRRAGLVDSKRGPTGGYALTRAASDMAVSDIIAAVEEEVRAHGCRPDAALGCTGRTAKCLTHSLWGALEDHIGGFLSAVTVQMVVDGDLPKTKVPS</sequence>